<feature type="compositionally biased region" description="Basic and acidic residues" evidence="1">
    <location>
        <begin position="45"/>
        <end position="56"/>
    </location>
</feature>
<sequence length="72" mass="7855">MAGQVQCRHPASLREQWADVVPPPGMGAATVHQHDIPASLLSPGSERDLRSPHRDGTQIGLMAQCLHDPIRR</sequence>
<feature type="region of interest" description="Disordered" evidence="1">
    <location>
        <begin position="38"/>
        <end position="72"/>
    </location>
</feature>
<gene>
    <name evidence="2" type="ORF">ACFFX0_21085</name>
</gene>
<dbReference type="EMBL" id="JBHMFI010000001">
    <property type="protein sequence ID" value="MFB9073555.1"/>
    <property type="molecule type" value="Genomic_DNA"/>
</dbReference>
<name>A0ABV5G3P7_9MICC</name>
<organism evidence="2 3">
    <name type="scientific">Citricoccus parietis</name>
    <dbReference type="NCBI Taxonomy" id="592307"/>
    <lineage>
        <taxon>Bacteria</taxon>
        <taxon>Bacillati</taxon>
        <taxon>Actinomycetota</taxon>
        <taxon>Actinomycetes</taxon>
        <taxon>Micrococcales</taxon>
        <taxon>Micrococcaceae</taxon>
        <taxon>Citricoccus</taxon>
    </lineage>
</organism>
<evidence type="ECO:0000256" key="1">
    <source>
        <dbReference type="SAM" id="MobiDB-lite"/>
    </source>
</evidence>
<reference evidence="2 3" key="1">
    <citation type="submission" date="2024-09" db="EMBL/GenBank/DDBJ databases">
        <authorList>
            <person name="Sun Q."/>
            <person name="Mori K."/>
        </authorList>
    </citation>
    <scope>NUCLEOTIDE SEQUENCE [LARGE SCALE GENOMIC DNA]</scope>
    <source>
        <strain evidence="2 3">CCM 7609</strain>
    </source>
</reference>
<dbReference type="Proteomes" id="UP001589575">
    <property type="component" value="Unassembled WGS sequence"/>
</dbReference>
<evidence type="ECO:0000313" key="2">
    <source>
        <dbReference type="EMBL" id="MFB9073555.1"/>
    </source>
</evidence>
<proteinExistence type="predicted"/>
<accession>A0ABV5G3P7</accession>
<protein>
    <submittedName>
        <fullName evidence="2">Uncharacterized protein</fullName>
    </submittedName>
</protein>
<keyword evidence="3" id="KW-1185">Reference proteome</keyword>
<comment type="caution">
    <text evidence="2">The sequence shown here is derived from an EMBL/GenBank/DDBJ whole genome shotgun (WGS) entry which is preliminary data.</text>
</comment>
<evidence type="ECO:0000313" key="3">
    <source>
        <dbReference type="Proteomes" id="UP001589575"/>
    </source>
</evidence>